<accession>A0AAW2XLJ4</accession>
<comment type="caution">
    <text evidence="2">The sequence shown here is derived from an EMBL/GenBank/DDBJ whole genome shotgun (WGS) entry which is preliminary data.</text>
</comment>
<evidence type="ECO:0000313" key="2">
    <source>
        <dbReference type="EMBL" id="KAL0453989.1"/>
    </source>
</evidence>
<gene>
    <name evidence="2" type="ORF">Slati_1377000</name>
</gene>
<sequence>MQSLPTKLELLGASEASIQEVKQYLHHLFTIKDLGIAKYFLGLEIARSPQGIAITQTKYKDLVKDAGLDGAKSATCPLPAGIKFSTEAENVLPNPEPYKRLILDQTSPTPHSN</sequence>
<proteinExistence type="predicted"/>
<dbReference type="AlphaFoldDB" id="A0AAW2XLJ4"/>
<evidence type="ECO:0000259" key="1">
    <source>
        <dbReference type="Pfam" id="PF07727"/>
    </source>
</evidence>
<reference evidence="2" key="1">
    <citation type="submission" date="2020-06" db="EMBL/GenBank/DDBJ databases">
        <authorList>
            <person name="Li T."/>
            <person name="Hu X."/>
            <person name="Zhang T."/>
            <person name="Song X."/>
            <person name="Zhang H."/>
            <person name="Dai N."/>
            <person name="Sheng W."/>
            <person name="Hou X."/>
            <person name="Wei L."/>
        </authorList>
    </citation>
    <scope>NUCLEOTIDE SEQUENCE</scope>
    <source>
        <strain evidence="2">KEN1</strain>
        <tissue evidence="2">Leaf</tissue>
    </source>
</reference>
<dbReference type="InterPro" id="IPR013103">
    <property type="entry name" value="RVT_2"/>
</dbReference>
<protein>
    <recommendedName>
        <fullName evidence="1">Reverse transcriptase Ty1/copia-type domain-containing protein</fullName>
    </recommendedName>
</protein>
<dbReference type="Pfam" id="PF07727">
    <property type="entry name" value="RVT_2"/>
    <property type="match status" value="1"/>
</dbReference>
<name>A0AAW2XLJ4_9LAMI</name>
<feature type="domain" description="Reverse transcriptase Ty1/copia-type" evidence="1">
    <location>
        <begin position="12"/>
        <end position="78"/>
    </location>
</feature>
<dbReference type="EMBL" id="JACGWN010000004">
    <property type="protein sequence ID" value="KAL0453989.1"/>
    <property type="molecule type" value="Genomic_DNA"/>
</dbReference>
<reference evidence="2" key="2">
    <citation type="journal article" date="2024" name="Plant">
        <title>Genomic evolution and insights into agronomic trait innovations of Sesamum species.</title>
        <authorList>
            <person name="Miao H."/>
            <person name="Wang L."/>
            <person name="Qu L."/>
            <person name="Liu H."/>
            <person name="Sun Y."/>
            <person name="Le M."/>
            <person name="Wang Q."/>
            <person name="Wei S."/>
            <person name="Zheng Y."/>
            <person name="Lin W."/>
            <person name="Duan Y."/>
            <person name="Cao H."/>
            <person name="Xiong S."/>
            <person name="Wang X."/>
            <person name="Wei L."/>
            <person name="Li C."/>
            <person name="Ma Q."/>
            <person name="Ju M."/>
            <person name="Zhao R."/>
            <person name="Li G."/>
            <person name="Mu C."/>
            <person name="Tian Q."/>
            <person name="Mei H."/>
            <person name="Zhang T."/>
            <person name="Gao T."/>
            <person name="Zhang H."/>
        </authorList>
    </citation>
    <scope>NUCLEOTIDE SEQUENCE</scope>
    <source>
        <strain evidence="2">KEN1</strain>
    </source>
</reference>
<organism evidence="2">
    <name type="scientific">Sesamum latifolium</name>
    <dbReference type="NCBI Taxonomy" id="2727402"/>
    <lineage>
        <taxon>Eukaryota</taxon>
        <taxon>Viridiplantae</taxon>
        <taxon>Streptophyta</taxon>
        <taxon>Embryophyta</taxon>
        <taxon>Tracheophyta</taxon>
        <taxon>Spermatophyta</taxon>
        <taxon>Magnoliopsida</taxon>
        <taxon>eudicotyledons</taxon>
        <taxon>Gunneridae</taxon>
        <taxon>Pentapetalae</taxon>
        <taxon>asterids</taxon>
        <taxon>lamiids</taxon>
        <taxon>Lamiales</taxon>
        <taxon>Pedaliaceae</taxon>
        <taxon>Sesamum</taxon>
    </lineage>
</organism>